<evidence type="ECO:0000256" key="1">
    <source>
        <dbReference type="SAM" id="Phobius"/>
    </source>
</evidence>
<keyword evidence="1" id="KW-0812">Transmembrane</keyword>
<evidence type="ECO:0000313" key="2">
    <source>
        <dbReference type="EMBL" id="MCE7507813.1"/>
    </source>
</evidence>
<dbReference type="GeneID" id="94687417"/>
<keyword evidence="1" id="KW-0472">Membrane</keyword>
<proteinExistence type="predicted"/>
<dbReference type="KEGG" id="axe:P40_13975"/>
<name>A0A9Q3W235_9GAMM</name>
<dbReference type="EMBL" id="JAJVKT010000004">
    <property type="protein sequence ID" value="MCE7507813.1"/>
    <property type="molecule type" value="Genomic_DNA"/>
</dbReference>
<dbReference type="AlphaFoldDB" id="A0A9Q3W235"/>
<reference evidence="2" key="1">
    <citation type="submission" date="2022-01" db="EMBL/GenBank/DDBJ databases">
        <authorList>
            <person name="Karlyshev A.V."/>
            <person name="Jaspars M."/>
        </authorList>
    </citation>
    <scope>NUCLEOTIDE SEQUENCE</scope>
    <source>
        <strain evidence="2">AGSA3-2</strain>
    </source>
</reference>
<feature type="transmembrane region" description="Helical" evidence="1">
    <location>
        <begin position="60"/>
        <end position="82"/>
    </location>
</feature>
<evidence type="ECO:0008006" key="4">
    <source>
        <dbReference type="Google" id="ProtNLM"/>
    </source>
</evidence>
<keyword evidence="1" id="KW-1133">Transmembrane helix</keyword>
<comment type="caution">
    <text evidence="2">The sequence shown here is derived from an EMBL/GenBank/DDBJ whole genome shotgun (WGS) entry which is preliminary data.</text>
</comment>
<evidence type="ECO:0000313" key="3">
    <source>
        <dbReference type="Proteomes" id="UP001107961"/>
    </source>
</evidence>
<feature type="transmembrane region" description="Helical" evidence="1">
    <location>
        <begin position="88"/>
        <end position="114"/>
    </location>
</feature>
<protein>
    <recommendedName>
        <fullName evidence="4">Transmembrane protein</fullName>
    </recommendedName>
</protein>
<organism evidence="2 3">
    <name type="scientific">Alloalcanivorax xenomutans</name>
    <dbReference type="NCBI Taxonomy" id="1094342"/>
    <lineage>
        <taxon>Bacteria</taxon>
        <taxon>Pseudomonadati</taxon>
        <taxon>Pseudomonadota</taxon>
        <taxon>Gammaproteobacteria</taxon>
        <taxon>Oceanospirillales</taxon>
        <taxon>Alcanivoracaceae</taxon>
        <taxon>Alloalcanivorax</taxon>
    </lineage>
</organism>
<dbReference type="RefSeq" id="WP_014995344.1">
    <property type="nucleotide sequence ID" value="NZ_CBDDTQ010000005.1"/>
</dbReference>
<gene>
    <name evidence="2" type="ORF">LZG35_04135</name>
</gene>
<sequence length="172" mass="19235">MKRLYYVTGTLDSVQNISRDLDVTGIDEGRMHVLGKDSGPVIRAQLHATTIWEDTEIMHAGFLGALFGALGGFIIGSALVAMEPWGQQLALSVVVFSTLFCMCFGAWLGGIYGISSRNHHLQPYWKDVEDGNYLVMVDADTEVQARRVERMMEQRHREAREVGHEDGFSPFN</sequence>
<keyword evidence="3" id="KW-1185">Reference proteome</keyword>
<accession>A0A9Q3W235</accession>
<dbReference type="Proteomes" id="UP001107961">
    <property type="component" value="Unassembled WGS sequence"/>
</dbReference>